<dbReference type="Proteomes" id="UP000266841">
    <property type="component" value="Unassembled WGS sequence"/>
</dbReference>
<dbReference type="CDD" id="cd00519">
    <property type="entry name" value="Lipase_3"/>
    <property type="match status" value="1"/>
</dbReference>
<dbReference type="SUPFAM" id="SSF53474">
    <property type="entry name" value="alpha/beta-Hydrolases"/>
    <property type="match status" value="1"/>
</dbReference>
<dbReference type="Gene3D" id="3.40.50.1820">
    <property type="entry name" value="alpha/beta hydrolase"/>
    <property type="match status" value="1"/>
</dbReference>
<dbReference type="InterPro" id="IPR029058">
    <property type="entry name" value="AB_hydrolase_fold"/>
</dbReference>
<reference evidence="3 4" key="1">
    <citation type="journal article" date="2012" name="Genome Biol.">
        <title>Genome and low-iron response of an oceanic diatom adapted to chronic iron limitation.</title>
        <authorList>
            <person name="Lommer M."/>
            <person name="Specht M."/>
            <person name="Roy A.S."/>
            <person name="Kraemer L."/>
            <person name="Andreson R."/>
            <person name="Gutowska M.A."/>
            <person name="Wolf J."/>
            <person name="Bergner S.V."/>
            <person name="Schilhabel M.B."/>
            <person name="Klostermeier U.C."/>
            <person name="Beiko R.G."/>
            <person name="Rosenstiel P."/>
            <person name="Hippler M."/>
            <person name="Laroche J."/>
        </authorList>
    </citation>
    <scope>NUCLEOTIDE SEQUENCE [LARGE SCALE GENOMIC DNA]</scope>
    <source>
        <strain evidence="3 4">CCMP1005</strain>
    </source>
</reference>
<protein>
    <recommendedName>
        <fullName evidence="2">Fungal lipase-type domain-containing protein</fullName>
    </recommendedName>
</protein>
<feature type="domain" description="Fungal lipase-type" evidence="2">
    <location>
        <begin position="113"/>
        <end position="247"/>
    </location>
</feature>
<organism evidence="3 4">
    <name type="scientific">Thalassiosira oceanica</name>
    <name type="common">Marine diatom</name>
    <dbReference type="NCBI Taxonomy" id="159749"/>
    <lineage>
        <taxon>Eukaryota</taxon>
        <taxon>Sar</taxon>
        <taxon>Stramenopiles</taxon>
        <taxon>Ochrophyta</taxon>
        <taxon>Bacillariophyta</taxon>
        <taxon>Coscinodiscophyceae</taxon>
        <taxon>Thalassiosirophycidae</taxon>
        <taxon>Thalassiosirales</taxon>
        <taxon>Thalassiosiraceae</taxon>
        <taxon>Thalassiosira</taxon>
    </lineage>
</organism>
<dbReference type="AlphaFoldDB" id="K0RLQ5"/>
<gene>
    <name evidence="3" type="ORF">THAOC_27438</name>
</gene>
<dbReference type="OrthoDB" id="426718at2759"/>
<dbReference type="PANTHER" id="PTHR45856">
    <property type="entry name" value="ALPHA/BETA-HYDROLASES SUPERFAMILY PROTEIN"/>
    <property type="match status" value="1"/>
</dbReference>
<evidence type="ECO:0000313" key="3">
    <source>
        <dbReference type="EMBL" id="EJK53179.1"/>
    </source>
</evidence>
<evidence type="ECO:0000259" key="2">
    <source>
        <dbReference type="Pfam" id="PF01764"/>
    </source>
</evidence>
<dbReference type="GO" id="GO:0006629">
    <property type="term" value="P:lipid metabolic process"/>
    <property type="evidence" value="ECO:0007669"/>
    <property type="project" value="InterPro"/>
</dbReference>
<feature type="region of interest" description="Disordered" evidence="1">
    <location>
        <begin position="1"/>
        <end position="25"/>
    </location>
</feature>
<sequence length="310" mass="34334">MGEEHTAAEPDGRGTYRMTTTKGRRKRRRMNLPLALLACIVTSYQPTTAFNTLSDGSLRRLAEASSLSYLEMDRMPSSPYRVTCELEAMTQVVDDQTESGATVFRDESSNTIVVACRGSANIKNFSTNLKFDLVPATRLSQTNMPPTARVHKGFQDASLGLWKVLSQPLLDEVRRLDSPSVIFTGHSLGGATALLCATHYTASTDDRPTVVTFGGPRLCNADLARFIRNEALQGCDVLHLVHSKDPILSNNQKLWDQMGFENVGVELECDPFQPTVFSKETLVKRNPFSIAWNMLDHCNYLGVFVGPRVV</sequence>
<dbReference type="InterPro" id="IPR051218">
    <property type="entry name" value="Sec_MonoDiacylglyc_Lipase"/>
</dbReference>
<dbReference type="PANTHER" id="PTHR45856:SF24">
    <property type="entry name" value="FUNGAL LIPASE-LIKE DOMAIN-CONTAINING PROTEIN"/>
    <property type="match status" value="1"/>
</dbReference>
<name>K0RLQ5_THAOC</name>
<dbReference type="EMBL" id="AGNL01038315">
    <property type="protein sequence ID" value="EJK53179.1"/>
    <property type="molecule type" value="Genomic_DNA"/>
</dbReference>
<accession>K0RLQ5</accession>
<evidence type="ECO:0000313" key="4">
    <source>
        <dbReference type="Proteomes" id="UP000266841"/>
    </source>
</evidence>
<keyword evidence="4" id="KW-1185">Reference proteome</keyword>
<dbReference type="eggNOG" id="ENOG502SVUX">
    <property type="taxonomic scope" value="Eukaryota"/>
</dbReference>
<feature type="compositionally biased region" description="Basic and acidic residues" evidence="1">
    <location>
        <begin position="1"/>
        <end position="14"/>
    </location>
</feature>
<comment type="caution">
    <text evidence="3">The sequence shown here is derived from an EMBL/GenBank/DDBJ whole genome shotgun (WGS) entry which is preliminary data.</text>
</comment>
<evidence type="ECO:0000256" key="1">
    <source>
        <dbReference type="SAM" id="MobiDB-lite"/>
    </source>
</evidence>
<dbReference type="InterPro" id="IPR002921">
    <property type="entry name" value="Fungal_lipase-type"/>
</dbReference>
<dbReference type="Pfam" id="PF01764">
    <property type="entry name" value="Lipase_3"/>
    <property type="match status" value="1"/>
</dbReference>
<proteinExistence type="predicted"/>